<dbReference type="InterPro" id="IPR020568">
    <property type="entry name" value="Ribosomal_Su5_D2-typ_SF"/>
</dbReference>
<evidence type="ECO:0000256" key="2">
    <source>
        <dbReference type="ARBA" id="ARBA00022741"/>
    </source>
</evidence>
<dbReference type="EMBL" id="JAGKQM010000002">
    <property type="protein sequence ID" value="KAH0939720.1"/>
    <property type="molecule type" value="Genomic_DNA"/>
</dbReference>
<dbReference type="Gene3D" id="3.30.565.10">
    <property type="entry name" value="Histidine kinase-like ATPase, C-terminal domain"/>
    <property type="match status" value="2"/>
</dbReference>
<organism evidence="6 7">
    <name type="scientific">Brassica napus</name>
    <name type="common">Rape</name>
    <dbReference type="NCBI Taxonomy" id="3708"/>
    <lineage>
        <taxon>Eukaryota</taxon>
        <taxon>Viridiplantae</taxon>
        <taxon>Streptophyta</taxon>
        <taxon>Embryophyta</taxon>
        <taxon>Tracheophyta</taxon>
        <taxon>Spermatophyta</taxon>
        <taxon>Magnoliopsida</taxon>
        <taxon>eudicotyledons</taxon>
        <taxon>Gunneridae</taxon>
        <taxon>Pentapetalae</taxon>
        <taxon>rosids</taxon>
        <taxon>malvids</taxon>
        <taxon>Brassicales</taxon>
        <taxon>Brassicaceae</taxon>
        <taxon>Brassiceae</taxon>
        <taxon>Brassica</taxon>
    </lineage>
</organism>
<evidence type="ECO:0000256" key="3">
    <source>
        <dbReference type="ARBA" id="ARBA00022840"/>
    </source>
</evidence>
<evidence type="ECO:0000313" key="7">
    <source>
        <dbReference type="Proteomes" id="UP000824890"/>
    </source>
</evidence>
<keyword evidence="7" id="KW-1185">Reference proteome</keyword>
<name>A0ABQ8EDN6_BRANA</name>
<proteinExistence type="inferred from homology"/>
<accession>A0ABQ8EDN6</accession>
<dbReference type="PANTHER" id="PTHR11528">
    <property type="entry name" value="HEAT SHOCK PROTEIN 90 FAMILY MEMBER"/>
    <property type="match status" value="1"/>
</dbReference>
<evidence type="ECO:0000256" key="1">
    <source>
        <dbReference type="ARBA" id="ARBA00008239"/>
    </source>
</evidence>
<dbReference type="Proteomes" id="UP000824890">
    <property type="component" value="Unassembled WGS sequence"/>
</dbReference>
<dbReference type="InterPro" id="IPR036890">
    <property type="entry name" value="HATPase_C_sf"/>
</dbReference>
<dbReference type="InterPro" id="IPR020575">
    <property type="entry name" value="Hsp90_N"/>
</dbReference>
<feature type="region of interest" description="Disordered" evidence="5">
    <location>
        <begin position="152"/>
        <end position="175"/>
    </location>
</feature>
<dbReference type="InterPro" id="IPR001404">
    <property type="entry name" value="Hsp90_fam"/>
</dbReference>
<feature type="compositionally biased region" description="Acidic residues" evidence="5">
    <location>
        <begin position="153"/>
        <end position="167"/>
    </location>
</feature>
<comment type="similarity">
    <text evidence="1">Belongs to the heat shock protein 90 family.</text>
</comment>
<reference evidence="6 7" key="1">
    <citation type="submission" date="2021-05" db="EMBL/GenBank/DDBJ databases">
        <title>Genome Assembly of Synthetic Allotetraploid Brassica napus Reveals Homoeologous Exchanges between Subgenomes.</title>
        <authorList>
            <person name="Davis J.T."/>
        </authorList>
    </citation>
    <scope>NUCLEOTIDE SEQUENCE [LARGE SCALE GENOMIC DNA]</scope>
    <source>
        <strain evidence="7">cv. Da-Ae</strain>
        <tissue evidence="6">Seedling</tissue>
    </source>
</reference>
<comment type="caution">
    <text evidence="6">The sequence shown here is derived from an EMBL/GenBank/DDBJ whole genome shotgun (WGS) entry which is preliminary data.</text>
</comment>
<dbReference type="SUPFAM" id="SSF54211">
    <property type="entry name" value="Ribosomal protein S5 domain 2-like"/>
    <property type="match status" value="1"/>
</dbReference>
<keyword evidence="2" id="KW-0547">Nucleotide-binding</keyword>
<evidence type="ECO:0000313" key="6">
    <source>
        <dbReference type="EMBL" id="KAH0939720.1"/>
    </source>
</evidence>
<keyword evidence="3" id="KW-0067">ATP-binding</keyword>
<protein>
    <submittedName>
        <fullName evidence="6">Uncharacterized protein</fullName>
    </submittedName>
</protein>
<dbReference type="Pfam" id="PF00183">
    <property type="entry name" value="HSP90"/>
    <property type="match status" value="1"/>
</dbReference>
<keyword evidence="4" id="KW-0143">Chaperone</keyword>
<gene>
    <name evidence="6" type="ORF">HID58_007181</name>
</gene>
<dbReference type="SUPFAM" id="SSF55874">
    <property type="entry name" value="ATPase domain of HSP90 chaperone/DNA topoisomerase II/histidine kinase"/>
    <property type="match status" value="1"/>
</dbReference>
<evidence type="ECO:0000256" key="5">
    <source>
        <dbReference type="SAM" id="MobiDB-lite"/>
    </source>
</evidence>
<dbReference type="PRINTS" id="PR00775">
    <property type="entry name" value="HEATSHOCK90"/>
</dbReference>
<sequence>MLRHKEVFLRELVSNASDALDKLRFLSVTEPALFGDGGDLEIRIKPDPDNGTITITKTRTLVLTMVVVSTKSPKSDKQYVWESVADSSSYVIREETDPENFLRRGTQITLYLREDDKYKFLESTRIKNLVKNYSQFVGFPIYTWQEKSRTIEVEEEEPSKEEEEEKEGEPKKTKKTTKTEKYWDWELANETKPLWMRNSKEVSKEEYNEFYKKAFNEFLDPLAHTHFTTEGEVEFRSCDNPSSH</sequence>
<evidence type="ECO:0000256" key="4">
    <source>
        <dbReference type="ARBA" id="ARBA00023186"/>
    </source>
</evidence>
<dbReference type="Gene3D" id="3.30.230.80">
    <property type="match status" value="1"/>
</dbReference>